<protein>
    <recommendedName>
        <fullName evidence="3">ELWxxDGT repeat protein</fullName>
    </recommendedName>
</protein>
<accession>A0ABT4AHW1</accession>
<gene>
    <name evidence="1" type="ORF">OV287_39070</name>
</gene>
<dbReference type="NCBIfam" id="TIGR04534">
    <property type="entry name" value="ELWxxDGT_rpt"/>
    <property type="match status" value="1"/>
</dbReference>
<dbReference type="EMBL" id="JAPNKA010000001">
    <property type="protein sequence ID" value="MCY1080467.1"/>
    <property type="molecule type" value="Genomic_DNA"/>
</dbReference>
<proteinExistence type="predicted"/>
<evidence type="ECO:0000313" key="1">
    <source>
        <dbReference type="EMBL" id="MCY1080467.1"/>
    </source>
</evidence>
<reference evidence="1 2" key="1">
    <citation type="submission" date="2022-11" db="EMBL/GenBank/DDBJ databases">
        <title>Minimal conservation of predation-associated metabolite biosynthetic gene clusters underscores biosynthetic potential of Myxococcota including descriptions for ten novel species: Archangium lansinium sp. nov., Myxococcus landrumus sp. nov., Nannocystis bai.</title>
        <authorList>
            <person name="Ahearne A."/>
            <person name="Stevens C."/>
            <person name="Phillips K."/>
        </authorList>
    </citation>
    <scope>NUCLEOTIDE SEQUENCE [LARGE SCALE GENOMIC DNA]</scope>
    <source>
        <strain evidence="1 2">MIWBW</strain>
    </source>
</reference>
<dbReference type="Proteomes" id="UP001207654">
    <property type="component" value="Unassembled WGS sequence"/>
</dbReference>
<comment type="caution">
    <text evidence="1">The sequence shown here is derived from an EMBL/GenBank/DDBJ whole genome shotgun (WGS) entry which is preliminary data.</text>
</comment>
<evidence type="ECO:0008006" key="3">
    <source>
        <dbReference type="Google" id="ProtNLM"/>
    </source>
</evidence>
<name>A0ABT4AHW1_9BACT</name>
<sequence>MPRFGERRLDDERLVEVAGKWTGHVPARGLRAGSRLRLHLQPVRVVTGRTTSTLWRTEGTPGDLTEVALFTGTAIRDVEPAGNHRLFLLVGTGADDADLYVTDGTPGGETRLRTLHLPGEMVGLGRTLLFSADGPGGEGEELWRSNGTPEGTVLVEDILPGPGGSRPHFLTVMEGVLYFVANDGTHGDEPWRSTGRASGTRLLKDVQPGPLGSTPLDLTAIQGTLFFTAETSGHGREPWLSQGTPESTRQVEDIAPGPASSVGLGRFTRSGWDVFFFADDGRTGLELWALPFRPADRCHDPRR</sequence>
<dbReference type="InterPro" id="IPR030916">
    <property type="entry name" value="ELWxxDGT_rpt"/>
</dbReference>
<evidence type="ECO:0000313" key="2">
    <source>
        <dbReference type="Proteomes" id="UP001207654"/>
    </source>
</evidence>
<dbReference type="RefSeq" id="WP_267539128.1">
    <property type="nucleotide sequence ID" value="NZ_JAPNKA010000001.1"/>
</dbReference>
<keyword evidence="2" id="KW-1185">Reference proteome</keyword>
<organism evidence="1 2">
    <name type="scientific">Archangium lansingense</name>
    <dbReference type="NCBI Taxonomy" id="2995310"/>
    <lineage>
        <taxon>Bacteria</taxon>
        <taxon>Pseudomonadati</taxon>
        <taxon>Myxococcota</taxon>
        <taxon>Myxococcia</taxon>
        <taxon>Myxococcales</taxon>
        <taxon>Cystobacterineae</taxon>
        <taxon>Archangiaceae</taxon>
        <taxon>Archangium</taxon>
    </lineage>
</organism>